<evidence type="ECO:0000313" key="1">
    <source>
        <dbReference type="EMBL" id="UWP79947.1"/>
    </source>
</evidence>
<dbReference type="InterPro" id="IPR006357">
    <property type="entry name" value="HAD-SF_hydro_IIA"/>
</dbReference>
<dbReference type="SUPFAM" id="SSF56784">
    <property type="entry name" value="HAD-like"/>
    <property type="match status" value="1"/>
</dbReference>
<protein>
    <submittedName>
        <fullName evidence="1">TIGR01459 family HAD-type hydrolase</fullName>
    </submittedName>
</protein>
<accession>A0ABY5VRX2</accession>
<dbReference type="Gene3D" id="3.40.50.1000">
    <property type="entry name" value="HAD superfamily/HAD-like"/>
    <property type="match status" value="2"/>
</dbReference>
<dbReference type="GO" id="GO:0016787">
    <property type="term" value="F:hydrolase activity"/>
    <property type="evidence" value="ECO:0007669"/>
    <property type="project" value="UniProtKB-KW"/>
</dbReference>
<gene>
    <name evidence="1" type="ORF">Dfulv_32925</name>
</gene>
<proteinExistence type="predicted"/>
<keyword evidence="1" id="KW-0378">Hydrolase</keyword>
<dbReference type="NCBIfam" id="TIGR01460">
    <property type="entry name" value="HAD-SF-IIA"/>
    <property type="match status" value="1"/>
</dbReference>
<dbReference type="PANTHER" id="PTHR19288:SF90">
    <property type="entry name" value="OS08G0542600 PROTEIN"/>
    <property type="match status" value="1"/>
</dbReference>
<dbReference type="PANTHER" id="PTHR19288">
    <property type="entry name" value="4-NITROPHENYLPHOSPHATASE-RELATED"/>
    <property type="match status" value="1"/>
</dbReference>
<dbReference type="Proteomes" id="UP001059617">
    <property type="component" value="Chromosome"/>
</dbReference>
<reference evidence="1" key="1">
    <citation type="submission" date="2021-04" db="EMBL/GenBank/DDBJ databases">
        <authorList>
            <person name="Hartkoorn R.C."/>
            <person name="Beaudoing E."/>
            <person name="Hot D."/>
        </authorList>
    </citation>
    <scope>NUCLEOTIDE SEQUENCE</scope>
    <source>
        <strain evidence="1">NRRL B-16292</strain>
    </source>
</reference>
<dbReference type="InterPro" id="IPR023214">
    <property type="entry name" value="HAD_sf"/>
</dbReference>
<dbReference type="RefSeq" id="WP_259857705.1">
    <property type="nucleotide sequence ID" value="NZ_BAAAST010000001.1"/>
</dbReference>
<reference evidence="1" key="2">
    <citation type="submission" date="2022-09" db="EMBL/GenBank/DDBJ databases">
        <title>Biosynthetic gene clusters of Dactylosporangioum fulvum.</title>
        <authorList>
            <person name="Caradec T."/>
        </authorList>
    </citation>
    <scope>NUCLEOTIDE SEQUENCE</scope>
    <source>
        <strain evidence="1">NRRL B-16292</strain>
    </source>
</reference>
<dbReference type="InterPro" id="IPR006356">
    <property type="entry name" value="HAD-SF_hydro_IIA_hyp3"/>
</dbReference>
<keyword evidence="2" id="KW-1185">Reference proteome</keyword>
<sequence length="277" mass="29601">MTVEITGIGDVVAGYDAVLVDVWGVLIDGVRPFPLAVDCLRNIRAGGRAVGLISNTSRSAGNLARMLDAMGIPRDLYDVVLTSGELARQALSRRAPASSPRWRRYLHLGSRENTEWLSTTGITEVEDPDDADVIVATGILTDPVSHPGLRLVLTRARSRELPMICANPDREVLVGGRRHVAVGAVADAYEKIGGDVVRYGKPEPPIYAHFRTLPGFAAPRRILAVGDAKDTDVLGAARAGLDTTLVVGTGLHRLRAATDPALPAAVAPTYSIEQFAW</sequence>
<name>A0ABY5VRX2_9ACTN</name>
<dbReference type="NCBIfam" id="TIGR01459">
    <property type="entry name" value="HAD-SF-IIA-hyp4"/>
    <property type="match status" value="1"/>
</dbReference>
<dbReference type="EMBL" id="CP073720">
    <property type="protein sequence ID" value="UWP79947.1"/>
    <property type="molecule type" value="Genomic_DNA"/>
</dbReference>
<organism evidence="1 2">
    <name type="scientific">Dactylosporangium fulvum</name>
    <dbReference type="NCBI Taxonomy" id="53359"/>
    <lineage>
        <taxon>Bacteria</taxon>
        <taxon>Bacillati</taxon>
        <taxon>Actinomycetota</taxon>
        <taxon>Actinomycetes</taxon>
        <taxon>Micromonosporales</taxon>
        <taxon>Micromonosporaceae</taxon>
        <taxon>Dactylosporangium</taxon>
    </lineage>
</organism>
<dbReference type="Pfam" id="PF13242">
    <property type="entry name" value="Hydrolase_like"/>
    <property type="match status" value="1"/>
</dbReference>
<dbReference type="InterPro" id="IPR036412">
    <property type="entry name" value="HAD-like_sf"/>
</dbReference>
<evidence type="ECO:0000313" key="2">
    <source>
        <dbReference type="Proteomes" id="UP001059617"/>
    </source>
</evidence>
<dbReference type="Pfam" id="PF13344">
    <property type="entry name" value="Hydrolase_6"/>
    <property type="match status" value="1"/>
</dbReference>